<organism evidence="1 2">
    <name type="scientific">Patulibacter brassicae</name>
    <dbReference type="NCBI Taxonomy" id="1705717"/>
    <lineage>
        <taxon>Bacteria</taxon>
        <taxon>Bacillati</taxon>
        <taxon>Actinomycetota</taxon>
        <taxon>Thermoleophilia</taxon>
        <taxon>Solirubrobacterales</taxon>
        <taxon>Patulibacteraceae</taxon>
        <taxon>Patulibacter</taxon>
    </lineage>
</organism>
<name>A0ABU4VH33_9ACTN</name>
<keyword evidence="2" id="KW-1185">Reference proteome</keyword>
<dbReference type="RefSeq" id="WP_319952307.1">
    <property type="nucleotide sequence ID" value="NZ_JAXAVX010000001.1"/>
</dbReference>
<dbReference type="Proteomes" id="UP001277761">
    <property type="component" value="Unassembled WGS sequence"/>
</dbReference>
<evidence type="ECO:0000313" key="1">
    <source>
        <dbReference type="EMBL" id="MDX8150155.1"/>
    </source>
</evidence>
<evidence type="ECO:0008006" key="3">
    <source>
        <dbReference type="Google" id="ProtNLM"/>
    </source>
</evidence>
<gene>
    <name evidence="1" type="ORF">SK069_00990</name>
</gene>
<reference evidence="1 2" key="1">
    <citation type="submission" date="2023-11" db="EMBL/GenBank/DDBJ databases">
        <authorList>
            <person name="Xu M."/>
            <person name="Jiang T."/>
        </authorList>
    </citation>
    <scope>NUCLEOTIDE SEQUENCE [LARGE SCALE GENOMIC DNA]</scope>
    <source>
        <strain evidence="1 2">SD</strain>
    </source>
</reference>
<comment type="caution">
    <text evidence="1">The sequence shown here is derived from an EMBL/GenBank/DDBJ whole genome shotgun (WGS) entry which is preliminary data.</text>
</comment>
<protein>
    <recommendedName>
        <fullName evidence="3">XRE family transcriptional regulator</fullName>
    </recommendedName>
</protein>
<evidence type="ECO:0000313" key="2">
    <source>
        <dbReference type="Proteomes" id="UP001277761"/>
    </source>
</evidence>
<dbReference type="EMBL" id="JAXAVX010000001">
    <property type="protein sequence ID" value="MDX8150155.1"/>
    <property type="molecule type" value="Genomic_DNA"/>
</dbReference>
<accession>A0ABU4VH33</accession>
<proteinExistence type="predicted"/>
<sequence>MTLTLDPTTVEREAVTEDFAQIAGWLQDHLGQQLAAYVTGLRDPKVVGRWRRGIAHPRPAAEMRARTAFQLARLLVDAYGERTARAWLLGSNSRLDDEAPAWLLRHAEDAGDLRRLVPVARAFAGSAA</sequence>